<protein>
    <submittedName>
        <fullName evidence="3">Uncharacterized protein</fullName>
    </submittedName>
</protein>
<evidence type="ECO:0000313" key="3">
    <source>
        <dbReference type="EMBL" id="QDU86595.1"/>
    </source>
</evidence>
<feature type="transmembrane region" description="Helical" evidence="2">
    <location>
        <begin position="77"/>
        <end position="102"/>
    </location>
</feature>
<keyword evidence="2" id="KW-0812">Transmembrane</keyword>
<dbReference type="RefSeq" id="WP_145192126.1">
    <property type="nucleotide sequence ID" value="NZ_CP036290.1"/>
</dbReference>
<keyword evidence="2" id="KW-0472">Membrane</keyword>
<feature type="compositionally biased region" description="Basic and acidic residues" evidence="1">
    <location>
        <begin position="150"/>
        <end position="165"/>
    </location>
</feature>
<feature type="region of interest" description="Disordered" evidence="1">
    <location>
        <begin position="150"/>
        <end position="200"/>
    </location>
</feature>
<proteinExistence type="predicted"/>
<evidence type="ECO:0000313" key="4">
    <source>
        <dbReference type="Proteomes" id="UP000319342"/>
    </source>
</evidence>
<gene>
    <name evidence="3" type="ORF">Pla163_37460</name>
</gene>
<feature type="compositionally biased region" description="Basic and acidic residues" evidence="1">
    <location>
        <begin position="180"/>
        <end position="200"/>
    </location>
</feature>
<evidence type="ECO:0000256" key="1">
    <source>
        <dbReference type="SAM" id="MobiDB-lite"/>
    </source>
</evidence>
<accession>A0A518D544</accession>
<keyword evidence="2" id="KW-1133">Transmembrane helix</keyword>
<sequence length="200" mass="21382">MARSILTLLAQVGVFGAVVVHVLALLDVAPESLQLPAILLFLTIFPALVGTIATLRIRRENSGEPLAFSALFERTPLAARIGLAVLALYAFGTFVHLVVVEAPGPKGWFGSAEVGREAQRTFARVASALTVTFDALCLAALVAARRAQRPSDELGRRSSDDERTLDPSILDELEPLRSSTPRDETARPAEGARDDATPRG</sequence>
<feature type="transmembrane region" description="Helical" evidence="2">
    <location>
        <begin position="38"/>
        <end position="57"/>
    </location>
</feature>
<keyword evidence="4" id="KW-1185">Reference proteome</keyword>
<name>A0A518D544_9BACT</name>
<reference evidence="3 4" key="1">
    <citation type="submission" date="2019-02" db="EMBL/GenBank/DDBJ databases">
        <title>Deep-cultivation of Planctomycetes and their phenomic and genomic characterization uncovers novel biology.</title>
        <authorList>
            <person name="Wiegand S."/>
            <person name="Jogler M."/>
            <person name="Boedeker C."/>
            <person name="Pinto D."/>
            <person name="Vollmers J."/>
            <person name="Rivas-Marin E."/>
            <person name="Kohn T."/>
            <person name="Peeters S.H."/>
            <person name="Heuer A."/>
            <person name="Rast P."/>
            <person name="Oberbeckmann S."/>
            <person name="Bunk B."/>
            <person name="Jeske O."/>
            <person name="Meyerdierks A."/>
            <person name="Storesund J.E."/>
            <person name="Kallscheuer N."/>
            <person name="Luecker S."/>
            <person name="Lage O.M."/>
            <person name="Pohl T."/>
            <person name="Merkel B.J."/>
            <person name="Hornburger P."/>
            <person name="Mueller R.-W."/>
            <person name="Bruemmer F."/>
            <person name="Labrenz M."/>
            <person name="Spormann A.M."/>
            <person name="Op den Camp H."/>
            <person name="Overmann J."/>
            <person name="Amann R."/>
            <person name="Jetten M.S.M."/>
            <person name="Mascher T."/>
            <person name="Medema M.H."/>
            <person name="Devos D.P."/>
            <person name="Kaster A.-K."/>
            <person name="Ovreas L."/>
            <person name="Rohde M."/>
            <person name="Galperin M.Y."/>
            <person name="Jogler C."/>
        </authorList>
    </citation>
    <scope>NUCLEOTIDE SEQUENCE [LARGE SCALE GENOMIC DNA]</scope>
    <source>
        <strain evidence="3 4">Pla163</strain>
    </source>
</reference>
<organism evidence="3 4">
    <name type="scientific">Rohdeia mirabilis</name>
    <dbReference type="NCBI Taxonomy" id="2528008"/>
    <lineage>
        <taxon>Bacteria</taxon>
        <taxon>Pseudomonadati</taxon>
        <taxon>Planctomycetota</taxon>
        <taxon>Planctomycetia</taxon>
        <taxon>Planctomycetia incertae sedis</taxon>
        <taxon>Rohdeia</taxon>
    </lineage>
</organism>
<feature type="transmembrane region" description="Helical" evidence="2">
    <location>
        <begin position="5"/>
        <end position="26"/>
    </location>
</feature>
<dbReference type="EMBL" id="CP036290">
    <property type="protein sequence ID" value="QDU86595.1"/>
    <property type="molecule type" value="Genomic_DNA"/>
</dbReference>
<dbReference type="AlphaFoldDB" id="A0A518D544"/>
<dbReference type="Proteomes" id="UP000319342">
    <property type="component" value="Chromosome"/>
</dbReference>
<evidence type="ECO:0000256" key="2">
    <source>
        <dbReference type="SAM" id="Phobius"/>
    </source>
</evidence>
<feature type="transmembrane region" description="Helical" evidence="2">
    <location>
        <begin position="122"/>
        <end position="144"/>
    </location>
</feature>